<comment type="caution">
    <text evidence="3">The sequence shown here is derived from an EMBL/GenBank/DDBJ whole genome shotgun (WGS) entry which is preliminary data.</text>
</comment>
<dbReference type="Proteomes" id="UP000309676">
    <property type="component" value="Unassembled WGS sequence"/>
</dbReference>
<keyword evidence="4" id="KW-1185">Reference proteome</keyword>
<dbReference type="Pfam" id="PF03358">
    <property type="entry name" value="FMN_red"/>
    <property type="match status" value="1"/>
</dbReference>
<dbReference type="InterPro" id="IPR029039">
    <property type="entry name" value="Flavoprotein-like_sf"/>
</dbReference>
<dbReference type="GO" id="GO:0016491">
    <property type="term" value="F:oxidoreductase activity"/>
    <property type="evidence" value="ECO:0007669"/>
    <property type="project" value="InterPro"/>
</dbReference>
<dbReference type="EMBL" id="VCIW01000001">
    <property type="protein sequence ID" value="TLS54182.1"/>
    <property type="molecule type" value="Genomic_DNA"/>
</dbReference>
<dbReference type="OrthoDB" id="9790975at2"/>
<dbReference type="GO" id="GO:0005829">
    <property type="term" value="C:cytosol"/>
    <property type="evidence" value="ECO:0007669"/>
    <property type="project" value="TreeGrafter"/>
</dbReference>
<evidence type="ECO:0000256" key="1">
    <source>
        <dbReference type="ARBA" id="ARBA00009428"/>
    </source>
</evidence>
<gene>
    <name evidence="3" type="ORF">FE782_02210</name>
</gene>
<comment type="similarity">
    <text evidence="1">Belongs to the azoreductase type 2 family.</text>
</comment>
<dbReference type="SUPFAM" id="SSF52218">
    <property type="entry name" value="Flavoproteins"/>
    <property type="match status" value="1"/>
</dbReference>
<organism evidence="3 4">
    <name type="scientific">Paenibacillus antri</name>
    <dbReference type="NCBI Taxonomy" id="2582848"/>
    <lineage>
        <taxon>Bacteria</taxon>
        <taxon>Bacillati</taxon>
        <taxon>Bacillota</taxon>
        <taxon>Bacilli</taxon>
        <taxon>Bacillales</taxon>
        <taxon>Paenibacillaceae</taxon>
        <taxon>Paenibacillus</taxon>
    </lineage>
</organism>
<dbReference type="InterPro" id="IPR005025">
    <property type="entry name" value="FMN_Rdtase-like_dom"/>
</dbReference>
<accession>A0A5R9GCI7</accession>
<evidence type="ECO:0000313" key="4">
    <source>
        <dbReference type="Proteomes" id="UP000309676"/>
    </source>
</evidence>
<dbReference type="InterPro" id="IPR050712">
    <property type="entry name" value="NAD(P)H-dep_reductase"/>
</dbReference>
<feature type="domain" description="NADPH-dependent FMN reductase-like" evidence="2">
    <location>
        <begin position="5"/>
        <end position="143"/>
    </location>
</feature>
<dbReference type="Gene3D" id="3.40.50.360">
    <property type="match status" value="1"/>
</dbReference>
<evidence type="ECO:0000313" key="3">
    <source>
        <dbReference type="EMBL" id="TLS54182.1"/>
    </source>
</evidence>
<sequence length="183" mass="19285">MTNTNIVLLAGSNRKDASSTKLLRYMKERLKARGVEATLFDVYESPLPIFSPDDAEAHPNARRLIAAVQGADGLVFGTPEYHGSVSGALKNALDYLGASEIGGKPVLSVSSSGGAVGVSSLTHLQGIVRGLHGINSPEWVSIGGRQWFNADGSPADEGMRTRVERALDQLVALTTALKGVTAR</sequence>
<evidence type="ECO:0000259" key="2">
    <source>
        <dbReference type="Pfam" id="PF03358"/>
    </source>
</evidence>
<dbReference type="GO" id="GO:0010181">
    <property type="term" value="F:FMN binding"/>
    <property type="evidence" value="ECO:0007669"/>
    <property type="project" value="TreeGrafter"/>
</dbReference>
<protein>
    <submittedName>
        <fullName evidence="3">NAD(P)H-dependent oxidoreductase</fullName>
    </submittedName>
</protein>
<name>A0A5R9GCI7_9BACL</name>
<dbReference type="AlphaFoldDB" id="A0A5R9GCI7"/>
<dbReference type="RefSeq" id="WP_138192041.1">
    <property type="nucleotide sequence ID" value="NZ_VCIW01000001.1"/>
</dbReference>
<reference evidence="3 4" key="1">
    <citation type="submission" date="2019-05" db="EMBL/GenBank/DDBJ databases">
        <authorList>
            <person name="Narsing Rao M.P."/>
            <person name="Li W.J."/>
        </authorList>
    </citation>
    <scope>NUCLEOTIDE SEQUENCE [LARGE SCALE GENOMIC DNA]</scope>
    <source>
        <strain evidence="3 4">SYSU_K30003</strain>
    </source>
</reference>
<proteinExistence type="inferred from homology"/>
<dbReference type="PANTHER" id="PTHR30543">
    <property type="entry name" value="CHROMATE REDUCTASE"/>
    <property type="match status" value="1"/>
</dbReference>
<dbReference type="PANTHER" id="PTHR30543:SF21">
    <property type="entry name" value="NAD(P)H-DEPENDENT FMN REDUCTASE LOT6"/>
    <property type="match status" value="1"/>
</dbReference>